<gene>
    <name evidence="1" type="ORF">HS088_TW10G00375</name>
</gene>
<evidence type="ECO:0000313" key="1">
    <source>
        <dbReference type="EMBL" id="KAF5741378.1"/>
    </source>
</evidence>
<keyword evidence="2" id="KW-1185">Reference proteome</keyword>
<comment type="caution">
    <text evidence="1">The sequence shown here is derived from an EMBL/GenBank/DDBJ whole genome shotgun (WGS) entry which is preliminary data.</text>
</comment>
<dbReference type="PANTHER" id="PTHR34570:SF20">
    <property type="entry name" value="MYB-CC TYPE TRANSCRIPTION FACTOR LHEQLE-CONTAINING DOMAIN-CONTAINING PROTEIN"/>
    <property type="match status" value="1"/>
</dbReference>
<protein>
    <submittedName>
        <fullName evidence="1">Uncharacterized protein</fullName>
    </submittedName>
</protein>
<accession>A0A7J7D525</accession>
<evidence type="ECO:0000313" key="2">
    <source>
        <dbReference type="Proteomes" id="UP000593562"/>
    </source>
</evidence>
<name>A0A7J7D525_TRIWF</name>
<proteinExistence type="predicted"/>
<sequence>MSNKGYLSLHMVRPNGDSTMASSSIALLQERFRELQRVKEDREKKELLRLYSGSDPPSMHYNQPTKLGYHQQEMMFLPSKPPLGDSFSLGLKLQNRTDFPVVTGTSLTKSKPSVANSSKQFCFDSSDVDTTLHL</sequence>
<dbReference type="EMBL" id="JAAARO010000010">
    <property type="protein sequence ID" value="KAF5741378.1"/>
    <property type="molecule type" value="Genomic_DNA"/>
</dbReference>
<dbReference type="FunCoup" id="A0A7J7D525">
    <property type="interactions" value="170"/>
</dbReference>
<dbReference type="AlphaFoldDB" id="A0A7J7D525"/>
<organism evidence="1 2">
    <name type="scientific">Tripterygium wilfordii</name>
    <name type="common">Thunder God vine</name>
    <dbReference type="NCBI Taxonomy" id="458696"/>
    <lineage>
        <taxon>Eukaryota</taxon>
        <taxon>Viridiplantae</taxon>
        <taxon>Streptophyta</taxon>
        <taxon>Embryophyta</taxon>
        <taxon>Tracheophyta</taxon>
        <taxon>Spermatophyta</taxon>
        <taxon>Magnoliopsida</taxon>
        <taxon>eudicotyledons</taxon>
        <taxon>Gunneridae</taxon>
        <taxon>Pentapetalae</taxon>
        <taxon>rosids</taxon>
        <taxon>fabids</taxon>
        <taxon>Celastrales</taxon>
        <taxon>Celastraceae</taxon>
        <taxon>Tripterygium</taxon>
    </lineage>
</organism>
<dbReference type="Proteomes" id="UP000593562">
    <property type="component" value="Unassembled WGS sequence"/>
</dbReference>
<dbReference type="PANTHER" id="PTHR34570">
    <property type="entry name" value="OS03G0593100 PROTEIN"/>
    <property type="match status" value="1"/>
</dbReference>
<dbReference type="InParanoid" id="A0A7J7D525"/>
<reference evidence="1 2" key="1">
    <citation type="journal article" date="2020" name="Nat. Commun.">
        <title>Genome of Tripterygium wilfordii and identification of cytochrome P450 involved in triptolide biosynthesis.</title>
        <authorList>
            <person name="Tu L."/>
            <person name="Su P."/>
            <person name="Zhang Z."/>
            <person name="Gao L."/>
            <person name="Wang J."/>
            <person name="Hu T."/>
            <person name="Zhou J."/>
            <person name="Zhang Y."/>
            <person name="Zhao Y."/>
            <person name="Liu Y."/>
            <person name="Song Y."/>
            <person name="Tong Y."/>
            <person name="Lu Y."/>
            <person name="Yang J."/>
            <person name="Xu C."/>
            <person name="Jia M."/>
            <person name="Peters R.J."/>
            <person name="Huang L."/>
            <person name="Gao W."/>
        </authorList>
    </citation>
    <scope>NUCLEOTIDE SEQUENCE [LARGE SCALE GENOMIC DNA]</scope>
    <source>
        <strain evidence="2">cv. XIE 37</strain>
        <tissue evidence="1">Leaf</tissue>
    </source>
</reference>